<dbReference type="AlphaFoldDB" id="A0A9X3MSA1"/>
<evidence type="ECO:0000313" key="1">
    <source>
        <dbReference type="EMBL" id="MDA0158738.1"/>
    </source>
</evidence>
<dbReference type="EMBL" id="JAPDOD010000001">
    <property type="protein sequence ID" value="MDA0158738.1"/>
    <property type="molecule type" value="Genomic_DNA"/>
</dbReference>
<protein>
    <submittedName>
        <fullName evidence="1">Uncharacterized protein</fullName>
    </submittedName>
</protein>
<dbReference type="RefSeq" id="WP_270037333.1">
    <property type="nucleotide sequence ID" value="NZ_JAPDOD010000001.1"/>
</dbReference>
<comment type="caution">
    <text evidence="1">The sequence shown here is derived from an EMBL/GenBank/DDBJ whole genome shotgun (WGS) entry which is preliminary data.</text>
</comment>
<dbReference type="Proteomes" id="UP001149140">
    <property type="component" value="Unassembled WGS sequence"/>
</dbReference>
<keyword evidence="2" id="KW-1185">Reference proteome</keyword>
<organism evidence="1 2">
    <name type="scientific">Solirubrobacter ginsenosidimutans</name>
    <dbReference type="NCBI Taxonomy" id="490573"/>
    <lineage>
        <taxon>Bacteria</taxon>
        <taxon>Bacillati</taxon>
        <taxon>Actinomycetota</taxon>
        <taxon>Thermoleophilia</taxon>
        <taxon>Solirubrobacterales</taxon>
        <taxon>Solirubrobacteraceae</taxon>
        <taxon>Solirubrobacter</taxon>
    </lineage>
</organism>
<accession>A0A9X3MSA1</accession>
<reference evidence="1" key="1">
    <citation type="submission" date="2022-10" db="EMBL/GenBank/DDBJ databases">
        <title>The WGS of Solirubrobacter ginsenosidimutans DSM 21036.</title>
        <authorList>
            <person name="Jiang Z."/>
        </authorList>
    </citation>
    <scope>NUCLEOTIDE SEQUENCE</scope>
    <source>
        <strain evidence="1">DSM 21036</strain>
    </source>
</reference>
<gene>
    <name evidence="1" type="ORF">OM076_00560</name>
</gene>
<sequence length="84" mass="9038">MDDVFADQVEAMDGFYAYHALDCGGQGVTISLFRDQAAGEASDELALEFVRQELASFGIERSEVIGGEVLVSRAMAELLEPAHA</sequence>
<proteinExistence type="predicted"/>
<evidence type="ECO:0000313" key="2">
    <source>
        <dbReference type="Proteomes" id="UP001149140"/>
    </source>
</evidence>
<name>A0A9X3MSA1_9ACTN</name>